<dbReference type="GO" id="GO:1990077">
    <property type="term" value="C:primosome complex"/>
    <property type="evidence" value="ECO:0007669"/>
    <property type="project" value="UniProtKB-UniRule"/>
</dbReference>
<dbReference type="Proteomes" id="UP000009072">
    <property type="component" value="Chromosome"/>
</dbReference>
<evidence type="ECO:0000256" key="8">
    <source>
        <dbReference type="ARBA" id="ARBA00023125"/>
    </source>
</evidence>
<sequence length="452" mass="52358">MNKFHDENLEKTYIASLLINPKNLSKTVDLLEPEDFFNKTHQKIFWSIKELLYNNLKIDFNSIKNQLEKEPEKNIANINNVLAELIPWSSFEENALYFHKEILNYSRKRKVKEVFENWNKEIIPGNFNPSDILNSLGKDLLEISIVNSDGSFKKAAELAEEAIKEIEKRATSKEINGISSGYPLLDKLTNGFQKGDLVILAARPSMGKTAFALNLATEISKKKNVAFFSYEMPNLLLADRIFAAWSNIDGNKIKEPKNLSNEEWQKIYIAKDKIKNLNLHFNDETSSNINDLIWKCRQLKKEKGLDAVFIDYLQLINTSEKNNFNRQLEVSYISRQLKLLATDLKITVFALSQLSRKVEAREEKVPIMSDLRESGSIEQDADIVAFLYREEYYKKNKEHDDEHDKQYISNNDFQKVELIISKNRNGAIGKVNFFFKPSVGKFISQKNDENNF</sequence>
<evidence type="ECO:0000256" key="4">
    <source>
        <dbReference type="ARBA" id="ARBA00022741"/>
    </source>
</evidence>
<dbReference type="CDD" id="cd00984">
    <property type="entry name" value="DnaB_C"/>
    <property type="match status" value="1"/>
</dbReference>
<protein>
    <recommendedName>
        <fullName evidence="11 12">Replicative DNA helicase</fullName>
        <ecNumber evidence="11 12">5.6.2.3</ecNumber>
    </recommendedName>
</protein>
<dbReference type="KEGG" id="mmo:MMOB1710"/>
<dbReference type="GO" id="GO:0003677">
    <property type="term" value="F:DNA binding"/>
    <property type="evidence" value="ECO:0007669"/>
    <property type="project" value="UniProtKB-UniRule"/>
</dbReference>
<dbReference type="SUPFAM" id="SSF52540">
    <property type="entry name" value="P-loop containing nucleoside triphosphate hydrolases"/>
    <property type="match status" value="1"/>
</dbReference>
<dbReference type="PANTHER" id="PTHR30153">
    <property type="entry name" value="REPLICATIVE DNA HELICASE DNAB"/>
    <property type="match status" value="1"/>
</dbReference>
<dbReference type="AlphaFoldDB" id="Q6KIB9"/>
<keyword evidence="7 12" id="KW-0067">ATP-binding</keyword>
<dbReference type="EC" id="5.6.2.3" evidence="11 12"/>
<dbReference type="EMBL" id="AE017308">
    <property type="protein sequence ID" value="AAT27657.1"/>
    <property type="molecule type" value="Genomic_DNA"/>
</dbReference>
<keyword evidence="2 12" id="KW-0639">Primosome</keyword>
<organism evidence="14 15">
    <name type="scientific">Mycoplasma mobile (strain ATCC 43663 / 163K / NCTC 11711)</name>
    <name type="common">Mesomycoplasma mobile</name>
    <dbReference type="NCBI Taxonomy" id="267748"/>
    <lineage>
        <taxon>Bacteria</taxon>
        <taxon>Bacillati</taxon>
        <taxon>Mycoplasmatota</taxon>
        <taxon>Mycoplasmoidales</taxon>
        <taxon>Metamycoplasmataceae</taxon>
        <taxon>Mesomycoplasma</taxon>
    </lineage>
</organism>
<dbReference type="GO" id="GO:0016779">
    <property type="term" value="F:nucleotidyltransferase activity"/>
    <property type="evidence" value="ECO:0007669"/>
    <property type="project" value="UniProtKB-KW"/>
</dbReference>
<comment type="catalytic activity">
    <reaction evidence="10 12">
        <text>ATP + H2O = ADP + phosphate + H(+)</text>
        <dbReference type="Rhea" id="RHEA:13065"/>
        <dbReference type="ChEBI" id="CHEBI:15377"/>
        <dbReference type="ChEBI" id="CHEBI:15378"/>
        <dbReference type="ChEBI" id="CHEBI:30616"/>
        <dbReference type="ChEBI" id="CHEBI:43474"/>
        <dbReference type="ChEBI" id="CHEBI:456216"/>
        <dbReference type="EC" id="5.6.2.3"/>
    </reaction>
</comment>
<dbReference type="InterPro" id="IPR036185">
    <property type="entry name" value="DNA_heli_DnaB-like_N_sf"/>
</dbReference>
<dbReference type="InterPro" id="IPR027417">
    <property type="entry name" value="P-loop_NTPase"/>
</dbReference>
<dbReference type="InterPro" id="IPR007694">
    <property type="entry name" value="DNA_helicase_DnaB-like_C"/>
</dbReference>
<dbReference type="GO" id="GO:0005829">
    <property type="term" value="C:cytosol"/>
    <property type="evidence" value="ECO:0007669"/>
    <property type="project" value="TreeGrafter"/>
</dbReference>
<evidence type="ECO:0000313" key="14">
    <source>
        <dbReference type="EMBL" id="AAT27657.1"/>
    </source>
</evidence>
<evidence type="ECO:0000256" key="12">
    <source>
        <dbReference type="RuleBase" id="RU362085"/>
    </source>
</evidence>
<dbReference type="GO" id="GO:0016887">
    <property type="term" value="F:ATP hydrolysis activity"/>
    <property type="evidence" value="ECO:0007669"/>
    <property type="project" value="RHEA"/>
</dbReference>
<dbReference type="PANTHER" id="PTHR30153:SF2">
    <property type="entry name" value="REPLICATIVE DNA HELICASE"/>
    <property type="match status" value="1"/>
</dbReference>
<keyword evidence="14" id="KW-0548">Nucleotidyltransferase</keyword>
<keyword evidence="3 12" id="KW-0235">DNA replication</keyword>
<dbReference type="GO" id="GO:0005524">
    <property type="term" value="F:ATP binding"/>
    <property type="evidence" value="ECO:0007669"/>
    <property type="project" value="UniProtKB-UniRule"/>
</dbReference>
<keyword evidence="9" id="KW-0413">Isomerase</keyword>
<accession>Q6KIB9</accession>
<reference evidence="14 15" key="1">
    <citation type="journal article" date="2004" name="Genome Res.">
        <title>The complete genome and proteome of Mycoplasma mobile.</title>
        <authorList>
            <person name="Jaffe J.D."/>
            <person name="Stange-Thomann N."/>
            <person name="Smith C."/>
            <person name="DeCaprio D."/>
            <person name="Fisher S."/>
            <person name="Butler J."/>
            <person name="Calvo S."/>
            <person name="Elkins T."/>
            <person name="FitzGerald M.G."/>
            <person name="Hafez N."/>
            <person name="Kodira C.D."/>
            <person name="Major J."/>
            <person name="Wang S."/>
            <person name="Wilkinson J."/>
            <person name="Nicol R."/>
            <person name="Nusbaum C."/>
            <person name="Birren B."/>
            <person name="Berg H.C."/>
            <person name="Church G.M."/>
        </authorList>
    </citation>
    <scope>NUCLEOTIDE SEQUENCE [LARGE SCALE GENOMIC DNA]</scope>
    <source>
        <strain evidence="15">ATCC 43663 / 163K / NCTC 11711</strain>
    </source>
</reference>
<dbReference type="RefSeq" id="WP_011264691.1">
    <property type="nucleotide sequence ID" value="NC_006908.1"/>
</dbReference>
<keyword evidence="14" id="KW-0808">Transferase</keyword>
<dbReference type="HOGENOM" id="CLU_005373_0_2_14"/>
<dbReference type="Gene3D" id="3.40.50.300">
    <property type="entry name" value="P-loop containing nucleotide triphosphate hydrolases"/>
    <property type="match status" value="1"/>
</dbReference>
<evidence type="ECO:0000256" key="11">
    <source>
        <dbReference type="NCBIfam" id="TIGR00665"/>
    </source>
</evidence>
<dbReference type="PROSITE" id="PS51199">
    <property type="entry name" value="SF4_HELICASE"/>
    <property type="match status" value="1"/>
</dbReference>
<keyword evidence="15" id="KW-1185">Reference proteome</keyword>
<dbReference type="eggNOG" id="COG0305">
    <property type="taxonomic scope" value="Bacteria"/>
</dbReference>
<dbReference type="OrthoDB" id="9773982at2"/>
<dbReference type="Pfam" id="PF03796">
    <property type="entry name" value="DnaB_C"/>
    <property type="match status" value="1"/>
</dbReference>
<evidence type="ECO:0000256" key="10">
    <source>
        <dbReference type="ARBA" id="ARBA00048954"/>
    </source>
</evidence>
<dbReference type="GO" id="GO:0006269">
    <property type="term" value="P:DNA replication, synthesis of primer"/>
    <property type="evidence" value="ECO:0007669"/>
    <property type="project" value="UniProtKB-UniRule"/>
</dbReference>
<dbReference type="NCBIfam" id="TIGR00665">
    <property type="entry name" value="DnaB"/>
    <property type="match status" value="1"/>
</dbReference>
<proteinExistence type="inferred from homology"/>
<evidence type="ECO:0000256" key="3">
    <source>
        <dbReference type="ARBA" id="ARBA00022705"/>
    </source>
</evidence>
<evidence type="ECO:0000256" key="9">
    <source>
        <dbReference type="ARBA" id="ARBA00023235"/>
    </source>
</evidence>
<evidence type="ECO:0000313" key="15">
    <source>
        <dbReference type="Proteomes" id="UP000009072"/>
    </source>
</evidence>
<dbReference type="InterPro" id="IPR007692">
    <property type="entry name" value="DNA_helicase_DnaB"/>
</dbReference>
<feature type="domain" description="SF4 helicase" evidence="13">
    <location>
        <begin position="171"/>
        <end position="449"/>
    </location>
</feature>
<evidence type="ECO:0000256" key="6">
    <source>
        <dbReference type="ARBA" id="ARBA00022806"/>
    </source>
</evidence>
<dbReference type="InterPro" id="IPR016136">
    <property type="entry name" value="DNA_helicase_N/primase_C"/>
</dbReference>
<dbReference type="STRING" id="267748.MMOB1710"/>
<dbReference type="InterPro" id="IPR007693">
    <property type="entry name" value="DNA_helicase_DnaB-like_N"/>
</dbReference>
<keyword evidence="5 12" id="KW-0378">Hydrolase</keyword>
<comment type="similarity">
    <text evidence="1 12">Belongs to the helicase family. DnaB subfamily.</text>
</comment>
<dbReference type="Pfam" id="PF00772">
    <property type="entry name" value="DnaB"/>
    <property type="match status" value="1"/>
</dbReference>
<dbReference type="Gene3D" id="1.10.860.10">
    <property type="entry name" value="DNAb Helicase, Chain A"/>
    <property type="match status" value="1"/>
</dbReference>
<dbReference type="GO" id="GO:0043139">
    <property type="term" value="F:5'-3' DNA helicase activity"/>
    <property type="evidence" value="ECO:0007669"/>
    <property type="project" value="UniProtKB-EC"/>
</dbReference>
<evidence type="ECO:0000256" key="7">
    <source>
        <dbReference type="ARBA" id="ARBA00022840"/>
    </source>
</evidence>
<evidence type="ECO:0000256" key="2">
    <source>
        <dbReference type="ARBA" id="ARBA00022515"/>
    </source>
</evidence>
<evidence type="ECO:0000259" key="13">
    <source>
        <dbReference type="PROSITE" id="PS51199"/>
    </source>
</evidence>
<keyword evidence="8 12" id="KW-0238">DNA-binding</keyword>
<gene>
    <name evidence="14" type="primary">dnaB</name>
    <name evidence="14" type="ordered locus">MMOB1710</name>
</gene>
<evidence type="ECO:0000256" key="5">
    <source>
        <dbReference type="ARBA" id="ARBA00022801"/>
    </source>
</evidence>
<comment type="function">
    <text evidence="12">The main replicative DNA helicase, it participates in initiation and elongation during chromosome replication. Travels ahead of the DNA replisome, separating dsDNA into templates for DNA synthesis. A processive ATP-dependent 5'-3' DNA helicase it has DNA-dependent ATPase activity.</text>
</comment>
<evidence type="ECO:0000256" key="1">
    <source>
        <dbReference type="ARBA" id="ARBA00008428"/>
    </source>
</evidence>
<keyword evidence="6 12" id="KW-0347">Helicase</keyword>
<dbReference type="SUPFAM" id="SSF48024">
    <property type="entry name" value="N-terminal domain of DnaB helicase"/>
    <property type="match status" value="1"/>
</dbReference>
<keyword evidence="4 12" id="KW-0547">Nucleotide-binding</keyword>
<name>Q6KIB9_MYCM1</name>